<dbReference type="Gene3D" id="1.10.10.60">
    <property type="entry name" value="Homeodomain-like"/>
    <property type="match status" value="1"/>
</dbReference>
<evidence type="ECO:0000313" key="15">
    <source>
        <dbReference type="EMBL" id="OQD43553.1"/>
    </source>
</evidence>
<keyword evidence="7" id="KW-0238">DNA-binding</keyword>
<dbReference type="InterPro" id="IPR011006">
    <property type="entry name" value="CheY-like_superfamily"/>
</dbReference>
<dbReference type="Gene3D" id="2.130.10.10">
    <property type="entry name" value="YVTN repeat-like/Quinoprotein amine dehydrogenase"/>
    <property type="match status" value="2"/>
</dbReference>
<keyword evidence="16" id="KW-1185">Reference proteome</keyword>
<keyword evidence="10" id="KW-1133">Transmembrane helix</keyword>
<evidence type="ECO:0000256" key="10">
    <source>
        <dbReference type="SAM" id="Phobius"/>
    </source>
</evidence>
<feature type="domain" description="Response regulatory" evidence="14">
    <location>
        <begin position="1143"/>
        <end position="1258"/>
    </location>
</feature>
<evidence type="ECO:0000256" key="2">
    <source>
        <dbReference type="ARBA" id="ARBA00012438"/>
    </source>
</evidence>
<gene>
    <name evidence="15" type="ORF">BUL40_06930</name>
</gene>
<dbReference type="FunFam" id="3.30.565.10:FF:000006">
    <property type="entry name" value="Sensor histidine kinase WalK"/>
    <property type="match status" value="1"/>
</dbReference>
<dbReference type="Pfam" id="PF00072">
    <property type="entry name" value="Response_reg"/>
    <property type="match status" value="1"/>
</dbReference>
<feature type="modified residue" description="4-aspartylphosphate" evidence="9">
    <location>
        <position position="1191"/>
    </location>
</feature>
<dbReference type="PANTHER" id="PTHR43547">
    <property type="entry name" value="TWO-COMPONENT HISTIDINE KINASE"/>
    <property type="match status" value="1"/>
</dbReference>
<dbReference type="InterPro" id="IPR003661">
    <property type="entry name" value="HisK_dim/P_dom"/>
</dbReference>
<feature type="domain" description="HTH araC/xylS-type" evidence="12">
    <location>
        <begin position="1290"/>
        <end position="1388"/>
    </location>
</feature>
<feature type="transmembrane region" description="Helical" evidence="10">
    <location>
        <begin position="807"/>
        <end position="832"/>
    </location>
</feature>
<reference evidence="15 16" key="1">
    <citation type="submission" date="2016-12" db="EMBL/GenBank/DDBJ databases">
        <authorList>
            <person name="Song W.-J."/>
            <person name="Kurnit D.M."/>
        </authorList>
    </citation>
    <scope>NUCLEOTIDE SEQUENCE [LARGE SCALE GENOMIC DNA]</scope>
    <source>
        <strain evidence="15 16">HSG9</strain>
    </source>
</reference>
<dbReference type="Proteomes" id="UP000191680">
    <property type="component" value="Unassembled WGS sequence"/>
</dbReference>
<comment type="caution">
    <text evidence="15">The sequence shown here is derived from an EMBL/GenBank/DDBJ whole genome shotgun (WGS) entry which is preliminary data.</text>
</comment>
<dbReference type="FunFam" id="2.60.40.10:FF:000791">
    <property type="entry name" value="Two-component system sensor histidine kinase/response regulator"/>
    <property type="match status" value="1"/>
</dbReference>
<dbReference type="EMBL" id="MTBC01000003">
    <property type="protein sequence ID" value="OQD43553.1"/>
    <property type="molecule type" value="Genomic_DNA"/>
</dbReference>
<dbReference type="InterPro" id="IPR011110">
    <property type="entry name" value="Reg_prop"/>
</dbReference>
<sequence>MNVVLNHQIKLRNAIKLTFIFFLFCILTNAQASKVNYTFNNIDDNAPQTAISALQQDDKGFVWLSTHGSGLYRYDGLEFKNYKHIPNDSTTLNSSIINTLYIDSNKNLWVGTRFGLNKYNKKYDNFSHIPLEKEYDNIEPFHIYTIKEIKPGVLAIGSAGNGLYLLDTKTENIIKINLDNPKIESTLVINDQTITKDSVVLFATNRGLYSLLQDKRQLVKTPLNYNTGITNFDIALESILTDKAGNVWLGSYAEGIFKLQLNPEKQNVVNQFKHTTKRVMSIKENTNGDILFGTENDGLLVLNNNGNLIKKLIPNKNGISLIPSNSIWSILIDKQNRIWLGFYNKGLAVHDTYYDKFHDLYPINNSNNSLQSGSVTGLQWYKNKEKLLIAMDGGGLDIYDLKEKRFQNLSQKNSYQIHGLEGAQDAQTVFVDSKENIWLGTWGSGLYLLTNGAKKFKNFHKGNTKNGLTSNSITSITEDKNGIIWIGTFFNGLHFFDSKNQKFEKFSQKGDNGKEMNIRKVLVDSDNDLWIATNTGLYVIREKSRDKIESYNDALQRITKHSRSLIVQALFQSKDGSLWIGTNGSGLFSLNKKTNIIERWYTPNGLKSEAVVAITEDQESNIWVSGENGLAQLQRDKKSFTNYSKNDGLLSNEFNYNAVIRGQDGSLYFGSHEGVNYFNPNHINLNPSKPNVVLKDLKIYNQSAIIGAKDGPLTSVISETSSISLNHKQNVFSLDYVGLNFTRPTNNNYAYYLKGLEDKYNYVGSVTNATYTNLSPGNYTFMVKAANNDGVWSSKPTKLQIEVLSPWWASPLAWFIYALLFISGILAIVIYYNKSLEKKRLRLNLLASREQEKLLNERKIQFFTNISHELRTPLTLILNPLQDLLQETKHALSKKEFSKLNIVSKNADRLKLLVDELMDFRKLESNKIEFNPQLLDFEYLLKDICDHFKNEAKQRNIQYFVSIEEQLPYLSADKKMVEKIIFNLLSNAFKATPSNGIITITANRSNKKIFFPLMDYSTQHAVVLKIKDTGSGISTEDLPNIFNRFYQGKHKNESYLGASGSGIGLELTKNFVALHKGKIEVESAIDKGTTFSIYLPLLTNLTIENKIETPKVSQTNNDTVNFTDASLKSLLEEMSLGTAQRSKVLLIEDNYELRTYLKDEFEPNYEVKEAKNGLEALQIVELFNPDIIVTDVVMPHMDGFEFSQKIKKDSKTSHIPIIMLTAKAMPEDQINGLELGADVYLCKPFHTKVLKSYIEKLIFGRQDFVQKNVGNPKQLNLLEHTTEQDKTFMQKVITYVNKNLDNTDLNVELLADKMCLSRSQLYRKVKAMSGLTPNDLIRKIRMEKAKSLIENGAENIGEVCYKVGFSSPSYFSRCFKTEFGVLPTDIKS</sequence>
<dbReference type="GO" id="GO:0000155">
    <property type="term" value="F:phosphorelay sensor kinase activity"/>
    <property type="evidence" value="ECO:0007669"/>
    <property type="project" value="InterPro"/>
</dbReference>
<evidence type="ECO:0000256" key="3">
    <source>
        <dbReference type="ARBA" id="ARBA00022553"/>
    </source>
</evidence>
<keyword evidence="11" id="KW-0732">Signal</keyword>
<dbReference type="OrthoDB" id="358279at2"/>
<dbReference type="InterPro" id="IPR018062">
    <property type="entry name" value="HTH_AraC-typ_CS"/>
</dbReference>
<dbReference type="CDD" id="cd17574">
    <property type="entry name" value="REC_OmpR"/>
    <property type="match status" value="1"/>
</dbReference>
<dbReference type="Pfam" id="PF00512">
    <property type="entry name" value="HisKA"/>
    <property type="match status" value="1"/>
</dbReference>
<dbReference type="InterPro" id="IPR009057">
    <property type="entry name" value="Homeodomain-like_sf"/>
</dbReference>
<dbReference type="SMART" id="SM00448">
    <property type="entry name" value="REC"/>
    <property type="match status" value="1"/>
</dbReference>
<dbReference type="Gene3D" id="2.60.40.10">
    <property type="entry name" value="Immunoglobulins"/>
    <property type="match status" value="1"/>
</dbReference>
<keyword evidence="3 9" id="KW-0597">Phosphoprotein</keyword>
<dbReference type="FunFam" id="1.10.287.130:FF:000045">
    <property type="entry name" value="Two-component system sensor histidine kinase/response regulator"/>
    <property type="match status" value="1"/>
</dbReference>
<evidence type="ECO:0000313" key="16">
    <source>
        <dbReference type="Proteomes" id="UP000191680"/>
    </source>
</evidence>
<dbReference type="SUPFAM" id="SSF52172">
    <property type="entry name" value="CheY-like"/>
    <property type="match status" value="1"/>
</dbReference>
<dbReference type="CDD" id="cd00082">
    <property type="entry name" value="HisKA"/>
    <property type="match status" value="1"/>
</dbReference>
<evidence type="ECO:0000256" key="1">
    <source>
        <dbReference type="ARBA" id="ARBA00000085"/>
    </source>
</evidence>
<dbReference type="Pfam" id="PF07494">
    <property type="entry name" value="Reg_prop"/>
    <property type="match status" value="4"/>
</dbReference>
<feature type="chain" id="PRO_5013093724" description="histidine kinase" evidence="11">
    <location>
        <begin position="33"/>
        <end position="1388"/>
    </location>
</feature>
<protein>
    <recommendedName>
        <fullName evidence="2">histidine kinase</fullName>
        <ecNumber evidence="2">2.7.13.3</ecNumber>
    </recommendedName>
</protein>
<dbReference type="Pfam" id="PF12833">
    <property type="entry name" value="HTH_18"/>
    <property type="match status" value="1"/>
</dbReference>
<dbReference type="Pfam" id="PF07495">
    <property type="entry name" value="Y_Y_Y"/>
    <property type="match status" value="1"/>
</dbReference>
<dbReference type="GO" id="GO:0003700">
    <property type="term" value="F:DNA-binding transcription factor activity"/>
    <property type="evidence" value="ECO:0007669"/>
    <property type="project" value="InterPro"/>
</dbReference>
<comment type="catalytic activity">
    <reaction evidence="1">
        <text>ATP + protein L-histidine = ADP + protein N-phospho-L-histidine.</text>
        <dbReference type="EC" id="2.7.13.3"/>
    </reaction>
</comment>
<dbReference type="RefSeq" id="WP_080318621.1">
    <property type="nucleotide sequence ID" value="NZ_MTBC01000003.1"/>
</dbReference>
<dbReference type="Gene3D" id="3.30.565.10">
    <property type="entry name" value="Histidine kinase-like ATPase, C-terminal domain"/>
    <property type="match status" value="1"/>
</dbReference>
<dbReference type="SMART" id="SM00387">
    <property type="entry name" value="HATPase_c"/>
    <property type="match status" value="1"/>
</dbReference>
<evidence type="ECO:0000256" key="11">
    <source>
        <dbReference type="SAM" id="SignalP"/>
    </source>
</evidence>
<dbReference type="EC" id="2.7.13.3" evidence="2"/>
<keyword evidence="10" id="KW-0472">Membrane</keyword>
<evidence type="ECO:0000256" key="6">
    <source>
        <dbReference type="ARBA" id="ARBA00023015"/>
    </source>
</evidence>
<dbReference type="InterPro" id="IPR015943">
    <property type="entry name" value="WD40/YVTN_repeat-like_dom_sf"/>
</dbReference>
<dbReference type="PANTHER" id="PTHR43547:SF2">
    <property type="entry name" value="HYBRID SIGNAL TRANSDUCTION HISTIDINE KINASE C"/>
    <property type="match status" value="1"/>
</dbReference>
<dbReference type="Gene3D" id="3.40.50.2300">
    <property type="match status" value="1"/>
</dbReference>
<dbReference type="PRINTS" id="PR00344">
    <property type="entry name" value="BCTRLSENSOR"/>
</dbReference>
<dbReference type="FunFam" id="1.10.10.60:FF:000284">
    <property type="entry name" value="Two-component system sensor histidine kinase/response regulator"/>
    <property type="match status" value="1"/>
</dbReference>
<dbReference type="CDD" id="cd00146">
    <property type="entry name" value="PKD"/>
    <property type="match status" value="1"/>
</dbReference>
<dbReference type="InterPro" id="IPR011123">
    <property type="entry name" value="Y_Y_Y"/>
</dbReference>
<accession>A0A1V6LTQ7</accession>
<name>A0A1V6LTQ7_9FLAO</name>
<dbReference type="SUPFAM" id="SSF63829">
    <property type="entry name" value="Calcium-dependent phosphotriesterase"/>
    <property type="match status" value="3"/>
</dbReference>
<dbReference type="PROSITE" id="PS50109">
    <property type="entry name" value="HIS_KIN"/>
    <property type="match status" value="1"/>
</dbReference>
<dbReference type="SUPFAM" id="SSF47384">
    <property type="entry name" value="Homodimeric domain of signal transducing histidine kinase"/>
    <property type="match status" value="1"/>
</dbReference>
<keyword evidence="6" id="KW-0805">Transcription regulation</keyword>
<dbReference type="InterPro" id="IPR018060">
    <property type="entry name" value="HTH_AraC"/>
</dbReference>
<keyword evidence="8" id="KW-0804">Transcription</keyword>
<dbReference type="SUPFAM" id="SSF55874">
    <property type="entry name" value="ATPase domain of HSP90 chaperone/DNA topoisomerase II/histidine kinase"/>
    <property type="match status" value="1"/>
</dbReference>
<evidence type="ECO:0000259" key="12">
    <source>
        <dbReference type="PROSITE" id="PS01124"/>
    </source>
</evidence>
<dbReference type="SUPFAM" id="SSF46689">
    <property type="entry name" value="Homeodomain-like"/>
    <property type="match status" value="1"/>
</dbReference>
<organism evidence="15 16">
    <name type="scientific">Croceivirga radicis</name>
    <dbReference type="NCBI Taxonomy" id="1929488"/>
    <lineage>
        <taxon>Bacteria</taxon>
        <taxon>Pseudomonadati</taxon>
        <taxon>Bacteroidota</taxon>
        <taxon>Flavobacteriia</taxon>
        <taxon>Flavobacteriales</taxon>
        <taxon>Flavobacteriaceae</taxon>
        <taxon>Croceivirga</taxon>
    </lineage>
</organism>
<dbReference type="Pfam" id="PF02518">
    <property type="entry name" value="HATPase_c"/>
    <property type="match status" value="1"/>
</dbReference>
<evidence type="ECO:0000256" key="5">
    <source>
        <dbReference type="ARBA" id="ARBA00022777"/>
    </source>
</evidence>
<proteinExistence type="predicted"/>
<dbReference type="InterPro" id="IPR036097">
    <property type="entry name" value="HisK_dim/P_sf"/>
</dbReference>
<keyword evidence="10" id="KW-0812">Transmembrane</keyword>
<evidence type="ECO:0000256" key="9">
    <source>
        <dbReference type="PROSITE-ProRule" id="PRU00169"/>
    </source>
</evidence>
<dbReference type="InterPro" id="IPR005467">
    <property type="entry name" value="His_kinase_dom"/>
</dbReference>
<dbReference type="GO" id="GO:0043565">
    <property type="term" value="F:sequence-specific DNA binding"/>
    <property type="evidence" value="ECO:0007669"/>
    <property type="project" value="InterPro"/>
</dbReference>
<dbReference type="SMART" id="SM00342">
    <property type="entry name" value="HTH_ARAC"/>
    <property type="match status" value="1"/>
</dbReference>
<keyword evidence="5" id="KW-0418">Kinase</keyword>
<evidence type="ECO:0000256" key="4">
    <source>
        <dbReference type="ARBA" id="ARBA00022679"/>
    </source>
</evidence>
<evidence type="ECO:0000259" key="14">
    <source>
        <dbReference type="PROSITE" id="PS50110"/>
    </source>
</evidence>
<keyword evidence="4" id="KW-0808">Transferase</keyword>
<feature type="signal peptide" evidence="11">
    <location>
        <begin position="1"/>
        <end position="32"/>
    </location>
</feature>
<evidence type="ECO:0000256" key="8">
    <source>
        <dbReference type="ARBA" id="ARBA00023163"/>
    </source>
</evidence>
<dbReference type="PROSITE" id="PS01124">
    <property type="entry name" value="HTH_ARAC_FAMILY_2"/>
    <property type="match status" value="1"/>
</dbReference>
<dbReference type="InterPro" id="IPR004358">
    <property type="entry name" value="Sig_transdc_His_kin-like_C"/>
</dbReference>
<dbReference type="Gene3D" id="1.10.287.130">
    <property type="match status" value="1"/>
</dbReference>
<dbReference type="InterPro" id="IPR001789">
    <property type="entry name" value="Sig_transdc_resp-reg_receiver"/>
</dbReference>
<dbReference type="PROSITE" id="PS50110">
    <property type="entry name" value="RESPONSE_REGULATORY"/>
    <property type="match status" value="1"/>
</dbReference>
<feature type="domain" description="Histidine kinase" evidence="13">
    <location>
        <begin position="865"/>
        <end position="1099"/>
    </location>
</feature>
<dbReference type="SMART" id="SM00388">
    <property type="entry name" value="HisKA"/>
    <property type="match status" value="1"/>
</dbReference>
<dbReference type="InterPro" id="IPR036890">
    <property type="entry name" value="HATPase_C_sf"/>
</dbReference>
<evidence type="ECO:0000256" key="7">
    <source>
        <dbReference type="ARBA" id="ARBA00023125"/>
    </source>
</evidence>
<dbReference type="InterPro" id="IPR003594">
    <property type="entry name" value="HATPase_dom"/>
</dbReference>
<dbReference type="InterPro" id="IPR013783">
    <property type="entry name" value="Ig-like_fold"/>
</dbReference>
<evidence type="ECO:0000259" key="13">
    <source>
        <dbReference type="PROSITE" id="PS50109"/>
    </source>
</evidence>
<dbReference type="PROSITE" id="PS00041">
    <property type="entry name" value="HTH_ARAC_FAMILY_1"/>
    <property type="match status" value="1"/>
</dbReference>